<proteinExistence type="inferred from homology"/>
<dbReference type="Pfam" id="PF00026">
    <property type="entry name" value="Asp"/>
    <property type="match status" value="1"/>
</dbReference>
<dbReference type="EMBL" id="KN840495">
    <property type="protein sequence ID" value="KIP07540.1"/>
    <property type="molecule type" value="Genomic_DNA"/>
</dbReference>
<evidence type="ECO:0000256" key="3">
    <source>
        <dbReference type="PIRSR" id="PIRSR601461-1"/>
    </source>
</evidence>
<dbReference type="InterPro" id="IPR001461">
    <property type="entry name" value="Aspartic_peptidase_A1"/>
</dbReference>
<evidence type="ECO:0000256" key="5">
    <source>
        <dbReference type="SAM" id="MobiDB-lite"/>
    </source>
</evidence>
<keyword evidence="7" id="KW-0732">Signal</keyword>
<keyword evidence="2 4" id="KW-0064">Aspartyl protease</keyword>
<evidence type="ECO:0000256" key="7">
    <source>
        <dbReference type="SAM" id="SignalP"/>
    </source>
</evidence>
<dbReference type="SUPFAM" id="SSF50630">
    <property type="entry name" value="Acid proteases"/>
    <property type="match status" value="1"/>
</dbReference>
<feature type="domain" description="Peptidase A1" evidence="8">
    <location>
        <begin position="57"/>
        <end position="390"/>
    </location>
</feature>
<reference evidence="9 10" key="1">
    <citation type="journal article" date="2014" name="PLoS Genet.">
        <title>Analysis of the Phlebiopsis gigantea genome, transcriptome and secretome provides insight into its pioneer colonization strategies of wood.</title>
        <authorList>
            <person name="Hori C."/>
            <person name="Ishida T."/>
            <person name="Igarashi K."/>
            <person name="Samejima M."/>
            <person name="Suzuki H."/>
            <person name="Master E."/>
            <person name="Ferreira P."/>
            <person name="Ruiz-Duenas F.J."/>
            <person name="Held B."/>
            <person name="Canessa P."/>
            <person name="Larrondo L.F."/>
            <person name="Schmoll M."/>
            <person name="Druzhinina I.S."/>
            <person name="Kubicek C.P."/>
            <person name="Gaskell J.A."/>
            <person name="Kersten P."/>
            <person name="St John F."/>
            <person name="Glasner J."/>
            <person name="Sabat G."/>
            <person name="Splinter BonDurant S."/>
            <person name="Syed K."/>
            <person name="Yadav J."/>
            <person name="Mgbeahuruike A.C."/>
            <person name="Kovalchuk A."/>
            <person name="Asiegbu F.O."/>
            <person name="Lackner G."/>
            <person name="Hoffmeister D."/>
            <person name="Rencoret J."/>
            <person name="Gutierrez A."/>
            <person name="Sun H."/>
            <person name="Lindquist E."/>
            <person name="Barry K."/>
            <person name="Riley R."/>
            <person name="Grigoriev I.V."/>
            <person name="Henrissat B."/>
            <person name="Kues U."/>
            <person name="Berka R.M."/>
            <person name="Martinez A.T."/>
            <person name="Covert S.F."/>
            <person name="Blanchette R.A."/>
            <person name="Cullen D."/>
        </authorList>
    </citation>
    <scope>NUCLEOTIDE SEQUENCE [LARGE SCALE GENOMIC DNA]</scope>
    <source>
        <strain evidence="9 10">11061_1 CR5-6</strain>
    </source>
</reference>
<evidence type="ECO:0000256" key="2">
    <source>
        <dbReference type="ARBA" id="ARBA00022750"/>
    </source>
</evidence>
<dbReference type="AlphaFoldDB" id="A0A0C3SB16"/>
<evidence type="ECO:0000256" key="1">
    <source>
        <dbReference type="ARBA" id="ARBA00007447"/>
    </source>
</evidence>
<dbReference type="STRING" id="745531.A0A0C3SB16"/>
<keyword evidence="6" id="KW-1133">Transmembrane helix</keyword>
<accession>A0A0C3SB16</accession>
<protein>
    <recommendedName>
        <fullName evidence="8">Peptidase A1 domain-containing protein</fullName>
    </recommendedName>
</protein>
<dbReference type="OrthoDB" id="771136at2759"/>
<dbReference type="PROSITE" id="PS51767">
    <property type="entry name" value="PEPTIDASE_A1"/>
    <property type="match status" value="1"/>
</dbReference>
<evidence type="ECO:0000256" key="6">
    <source>
        <dbReference type="SAM" id="Phobius"/>
    </source>
</evidence>
<feature type="transmembrane region" description="Helical" evidence="6">
    <location>
        <begin position="509"/>
        <end position="532"/>
    </location>
</feature>
<dbReference type="InterPro" id="IPR001969">
    <property type="entry name" value="Aspartic_peptidase_AS"/>
</dbReference>
<keyword evidence="6" id="KW-0472">Membrane</keyword>
<feature type="active site" evidence="3">
    <location>
        <position position="73"/>
    </location>
</feature>
<dbReference type="PANTHER" id="PTHR47966:SF51">
    <property type="entry name" value="BETA-SITE APP-CLEAVING ENZYME, ISOFORM A-RELATED"/>
    <property type="match status" value="1"/>
</dbReference>
<comment type="similarity">
    <text evidence="1 4">Belongs to the peptidase A1 family.</text>
</comment>
<dbReference type="Gene3D" id="2.40.70.10">
    <property type="entry name" value="Acid Proteases"/>
    <property type="match status" value="2"/>
</dbReference>
<dbReference type="GO" id="GO:0004190">
    <property type="term" value="F:aspartic-type endopeptidase activity"/>
    <property type="evidence" value="ECO:0007669"/>
    <property type="project" value="UniProtKB-KW"/>
</dbReference>
<evidence type="ECO:0000313" key="10">
    <source>
        <dbReference type="Proteomes" id="UP000053257"/>
    </source>
</evidence>
<feature type="chain" id="PRO_5002169512" description="Peptidase A1 domain-containing protein" evidence="7">
    <location>
        <begin position="22"/>
        <end position="574"/>
    </location>
</feature>
<evidence type="ECO:0000313" key="9">
    <source>
        <dbReference type="EMBL" id="KIP07540.1"/>
    </source>
</evidence>
<dbReference type="InterPro" id="IPR033121">
    <property type="entry name" value="PEPTIDASE_A1"/>
</dbReference>
<dbReference type="PRINTS" id="PR00792">
    <property type="entry name" value="PEPSIN"/>
</dbReference>
<name>A0A0C3SB16_PHLG1</name>
<feature type="signal peptide" evidence="7">
    <location>
        <begin position="1"/>
        <end position="21"/>
    </location>
</feature>
<sequence>MAGRLIFPTLSLLSLSSLAAAKPQDGFSVISHVSNGGLSASQAGVGIGVDDSQDLQYNVNITLGGQQFEVILDSGSSDLWVMSNTSLKLTNDSGIATGISYGEGFVAGPIQFAELQLGPYTVPSQAFINVNESQDLGGAIGILGIAFDLRILDSTEDALKRAWGNDTTLGRTPLANILSQNQSIKPVFDVSLGRSSDLDEYSEGLFVIGQHAPQFAAVEQAPILPQVTDGRWSALVDGFSVNGQNFTFTTKSEVSDVPDGKLVAFLDTGTSLPEIPSEAVDFIYGSIPGSVSDNGTWYIPCQSGANLTWYLGGQAFPTNPLDLTILTNVTLASGSATGDDLDVTLCVGAYQPGTPPYPGIDMVLGDSFLRNVYVSFNFGQYDERTENGTGSYIQLLSTTNESDAWTDFLVSRSTALAATPFVVDPNILAQIPGALDSITSELGLGAPPSPPDADSTSSSVASVVPSTASPRASASAASGALADVAGGVTADPSSNSDAVASLLDKYGPVVIGLLAGNILVMSLLLIIALVACMRGTIRGGAKSRSLPANYVPVSFKDRVTEDAEFNAPVHSYGE</sequence>
<dbReference type="PROSITE" id="PS00141">
    <property type="entry name" value="ASP_PROTEASE"/>
    <property type="match status" value="1"/>
</dbReference>
<feature type="region of interest" description="Disordered" evidence="5">
    <location>
        <begin position="442"/>
        <end position="464"/>
    </location>
</feature>
<evidence type="ECO:0000256" key="4">
    <source>
        <dbReference type="RuleBase" id="RU000454"/>
    </source>
</evidence>
<organism evidence="9 10">
    <name type="scientific">Phlebiopsis gigantea (strain 11061_1 CR5-6)</name>
    <name type="common">White-rot fungus</name>
    <name type="synonym">Peniophora gigantea</name>
    <dbReference type="NCBI Taxonomy" id="745531"/>
    <lineage>
        <taxon>Eukaryota</taxon>
        <taxon>Fungi</taxon>
        <taxon>Dikarya</taxon>
        <taxon>Basidiomycota</taxon>
        <taxon>Agaricomycotina</taxon>
        <taxon>Agaricomycetes</taxon>
        <taxon>Polyporales</taxon>
        <taxon>Phanerochaetaceae</taxon>
        <taxon>Phlebiopsis</taxon>
    </lineage>
</organism>
<dbReference type="InterPro" id="IPR034164">
    <property type="entry name" value="Pepsin-like_dom"/>
</dbReference>
<dbReference type="HOGENOM" id="CLU_013253_8_2_1"/>
<dbReference type="Proteomes" id="UP000053257">
    <property type="component" value="Unassembled WGS sequence"/>
</dbReference>
<evidence type="ECO:0000259" key="8">
    <source>
        <dbReference type="PROSITE" id="PS51767"/>
    </source>
</evidence>
<dbReference type="InterPro" id="IPR021109">
    <property type="entry name" value="Peptidase_aspartic_dom_sf"/>
</dbReference>
<gene>
    <name evidence="9" type="ORF">PHLGIDRAFT_35388</name>
</gene>
<dbReference type="CDD" id="cd05471">
    <property type="entry name" value="pepsin_like"/>
    <property type="match status" value="1"/>
</dbReference>
<keyword evidence="4" id="KW-0378">Hydrolase</keyword>
<dbReference type="GO" id="GO:0006508">
    <property type="term" value="P:proteolysis"/>
    <property type="evidence" value="ECO:0007669"/>
    <property type="project" value="UniProtKB-KW"/>
</dbReference>
<keyword evidence="10" id="KW-1185">Reference proteome</keyword>
<keyword evidence="6" id="KW-0812">Transmembrane</keyword>
<keyword evidence="4" id="KW-0645">Protease</keyword>
<dbReference type="PANTHER" id="PTHR47966">
    <property type="entry name" value="BETA-SITE APP-CLEAVING ENZYME, ISOFORM A-RELATED"/>
    <property type="match status" value="1"/>
</dbReference>
<feature type="active site" evidence="3">
    <location>
        <position position="267"/>
    </location>
</feature>